<protein>
    <submittedName>
        <fullName evidence="1">Uncharacterized protein</fullName>
    </submittedName>
</protein>
<sequence length="29" mass="3646">MNHVVFAVNHFFNLFRRSRYWEDISISFI</sequence>
<organism evidence="1 2">
    <name type="scientific">Escherichia phage vB_EcoP-CHD5UKE1</name>
    <dbReference type="NCBI Taxonomy" id="2865805"/>
    <lineage>
        <taxon>Viruses</taxon>
        <taxon>Duplodnaviria</taxon>
        <taxon>Heunggongvirae</taxon>
        <taxon>Uroviricota</taxon>
        <taxon>Caudoviricetes</taxon>
        <taxon>Mktvariviridae</taxon>
        <taxon>Gordonclarkvirinae</taxon>
        <taxon>Kuravirus</taxon>
        <taxon>Kuravirus CHD5UKE1</taxon>
        <taxon>Kuravirus SU10</taxon>
    </lineage>
</organism>
<proteinExistence type="predicted"/>
<evidence type="ECO:0000313" key="2">
    <source>
        <dbReference type="Proteomes" id="UP000828739"/>
    </source>
</evidence>
<name>A0ABX9AGN8_9CAUD</name>
<keyword evidence="2" id="KW-1185">Reference proteome</keyword>
<reference evidence="1 2" key="1">
    <citation type="submission" date="2021-05" db="EMBL/GenBank/DDBJ databases">
        <title>Naturally bred epsilon2 phages have an improved host range and effectivity in uropathogenic E. coli over their ancestor phages.</title>
        <authorList>
            <person name="Saez D."/>
            <person name="Loose M."/>
            <person name="Mutti M."/>
            <person name="Visram Z."/>
            <person name="Hitzenhammer E."/>
            <person name="Dippel D."/>
            <person name="Tisakova L."/>
            <person name="Schertler S."/>
            <person name="Wittmann J."/>
            <person name="Corsini L."/>
            <person name="Wagenlehner F."/>
        </authorList>
    </citation>
    <scope>NUCLEOTIDE SEQUENCE [LARGE SCALE GENOMIC DNA]</scope>
</reference>
<gene>
    <name evidence="1" type="ORF">CHD5UKE1_140</name>
</gene>
<accession>A0ABX9AGN8</accession>
<dbReference type="Proteomes" id="UP000828739">
    <property type="component" value="Segment"/>
</dbReference>
<evidence type="ECO:0000313" key="1">
    <source>
        <dbReference type="EMBL" id="QZI80636.1"/>
    </source>
</evidence>
<dbReference type="EMBL" id="MZ234028">
    <property type="protein sequence ID" value="QZI80636.1"/>
    <property type="molecule type" value="Genomic_DNA"/>
</dbReference>